<sequence length="104" mass="12039">MKRKDSVSIMVKSFSYHFWAMILPRQKSYCHSIFMLNDGTTFQIMSPALWIPLTKSLLHRHSHLNILSPHCCCLSIPSSLSFCLHTTQPHITNYTCPQDLYVVL</sequence>
<proteinExistence type="predicted"/>
<name>A0ABD3AQ33_9GENT</name>
<dbReference type="EMBL" id="JBJUIK010000003">
    <property type="protein sequence ID" value="KAL3533187.1"/>
    <property type="molecule type" value="Genomic_DNA"/>
</dbReference>
<accession>A0ABD3AQ33</accession>
<dbReference type="Proteomes" id="UP001630127">
    <property type="component" value="Unassembled WGS sequence"/>
</dbReference>
<gene>
    <name evidence="1" type="ORF">ACH5RR_006708</name>
</gene>
<protein>
    <submittedName>
        <fullName evidence="1">Uncharacterized protein</fullName>
    </submittedName>
</protein>
<comment type="caution">
    <text evidence="1">The sequence shown here is derived from an EMBL/GenBank/DDBJ whole genome shotgun (WGS) entry which is preliminary data.</text>
</comment>
<reference evidence="1 2" key="1">
    <citation type="submission" date="2024-11" db="EMBL/GenBank/DDBJ databases">
        <title>A near-complete genome assembly of Cinchona calisaya.</title>
        <authorList>
            <person name="Lian D.C."/>
            <person name="Zhao X.W."/>
            <person name="Wei L."/>
        </authorList>
    </citation>
    <scope>NUCLEOTIDE SEQUENCE [LARGE SCALE GENOMIC DNA]</scope>
    <source>
        <tissue evidence="1">Nenye</tissue>
    </source>
</reference>
<organism evidence="1 2">
    <name type="scientific">Cinchona calisaya</name>
    <dbReference type="NCBI Taxonomy" id="153742"/>
    <lineage>
        <taxon>Eukaryota</taxon>
        <taxon>Viridiplantae</taxon>
        <taxon>Streptophyta</taxon>
        <taxon>Embryophyta</taxon>
        <taxon>Tracheophyta</taxon>
        <taxon>Spermatophyta</taxon>
        <taxon>Magnoliopsida</taxon>
        <taxon>eudicotyledons</taxon>
        <taxon>Gunneridae</taxon>
        <taxon>Pentapetalae</taxon>
        <taxon>asterids</taxon>
        <taxon>lamiids</taxon>
        <taxon>Gentianales</taxon>
        <taxon>Rubiaceae</taxon>
        <taxon>Cinchonoideae</taxon>
        <taxon>Cinchoneae</taxon>
        <taxon>Cinchona</taxon>
    </lineage>
</organism>
<dbReference type="AlphaFoldDB" id="A0ABD3AQ33"/>
<keyword evidence="2" id="KW-1185">Reference proteome</keyword>
<evidence type="ECO:0000313" key="1">
    <source>
        <dbReference type="EMBL" id="KAL3533187.1"/>
    </source>
</evidence>
<evidence type="ECO:0000313" key="2">
    <source>
        <dbReference type="Proteomes" id="UP001630127"/>
    </source>
</evidence>